<proteinExistence type="predicted"/>
<evidence type="ECO:0008006" key="5">
    <source>
        <dbReference type="Google" id="ProtNLM"/>
    </source>
</evidence>
<dbReference type="EMBL" id="CAJOBJ010375626">
    <property type="protein sequence ID" value="CAF5225376.1"/>
    <property type="molecule type" value="Genomic_DNA"/>
</dbReference>
<dbReference type="PROSITE" id="PS51375">
    <property type="entry name" value="PPR"/>
    <property type="match status" value="1"/>
</dbReference>
<evidence type="ECO:0000313" key="3">
    <source>
        <dbReference type="EMBL" id="CAF5225376.1"/>
    </source>
</evidence>
<comment type="caution">
    <text evidence="2">The sequence shown here is derived from an EMBL/GenBank/DDBJ whole genome shotgun (WGS) entry which is preliminary data.</text>
</comment>
<dbReference type="GO" id="GO:0003723">
    <property type="term" value="F:RNA binding"/>
    <property type="evidence" value="ECO:0007669"/>
    <property type="project" value="InterPro"/>
</dbReference>
<dbReference type="PANTHER" id="PTHR24015">
    <property type="entry name" value="OS07G0578800 PROTEIN-RELATED"/>
    <property type="match status" value="1"/>
</dbReference>
<reference evidence="2" key="1">
    <citation type="submission" date="2021-02" db="EMBL/GenBank/DDBJ databases">
        <authorList>
            <person name="Nowell W R."/>
        </authorList>
    </citation>
    <scope>NUCLEOTIDE SEQUENCE</scope>
</reference>
<dbReference type="InterPro" id="IPR002885">
    <property type="entry name" value="PPR_rpt"/>
</dbReference>
<dbReference type="InterPro" id="IPR046960">
    <property type="entry name" value="PPR_At4g14850-like_plant"/>
</dbReference>
<dbReference type="Proteomes" id="UP000681720">
    <property type="component" value="Unassembled WGS sequence"/>
</dbReference>
<dbReference type="GO" id="GO:0009451">
    <property type="term" value="P:RNA modification"/>
    <property type="evidence" value="ECO:0007669"/>
    <property type="project" value="InterPro"/>
</dbReference>
<dbReference type="Gene3D" id="1.25.40.10">
    <property type="entry name" value="Tetratricopeptide repeat domain"/>
    <property type="match status" value="1"/>
</dbReference>
<feature type="non-terminal residue" evidence="2">
    <location>
        <position position="1"/>
    </location>
</feature>
<evidence type="ECO:0000313" key="4">
    <source>
        <dbReference type="Proteomes" id="UP000663834"/>
    </source>
</evidence>
<sequence length="115" mass="13359">MNVKPNEIIYTLIFNSCAQLSNDRAKTIGKKFLEQMPDIYRNNTIVLTSAIFMLMKFGDVSHAECILELNRNKDIICYNAMMKGYNENQMFEKALDLFESIRCDLNDISYTILLN</sequence>
<dbReference type="OrthoDB" id="9990610at2759"/>
<dbReference type="NCBIfam" id="TIGR00756">
    <property type="entry name" value="PPR"/>
    <property type="match status" value="1"/>
</dbReference>
<dbReference type="EMBL" id="CAJNOW010011523">
    <property type="protein sequence ID" value="CAF1598628.1"/>
    <property type="molecule type" value="Genomic_DNA"/>
</dbReference>
<organism evidence="2 4">
    <name type="scientific">Rotaria magnacalcarata</name>
    <dbReference type="NCBI Taxonomy" id="392030"/>
    <lineage>
        <taxon>Eukaryota</taxon>
        <taxon>Metazoa</taxon>
        <taxon>Spiralia</taxon>
        <taxon>Gnathifera</taxon>
        <taxon>Rotifera</taxon>
        <taxon>Eurotatoria</taxon>
        <taxon>Bdelloidea</taxon>
        <taxon>Philodinida</taxon>
        <taxon>Philodinidae</taxon>
        <taxon>Rotaria</taxon>
    </lineage>
</organism>
<dbReference type="AlphaFoldDB" id="A0A816ALZ0"/>
<accession>A0A816ALZ0</accession>
<evidence type="ECO:0000313" key="2">
    <source>
        <dbReference type="EMBL" id="CAF1598628.1"/>
    </source>
</evidence>
<dbReference type="PANTHER" id="PTHR24015:SF548">
    <property type="entry name" value="OS08G0340900 PROTEIN"/>
    <property type="match status" value="1"/>
</dbReference>
<dbReference type="InterPro" id="IPR011990">
    <property type="entry name" value="TPR-like_helical_dom_sf"/>
</dbReference>
<feature type="repeat" description="PPR" evidence="1">
    <location>
        <begin position="74"/>
        <end position="104"/>
    </location>
</feature>
<name>A0A816ALZ0_9BILA</name>
<protein>
    <recommendedName>
        <fullName evidence="5">Pentatricopeptide repeat-containing protein</fullName>
    </recommendedName>
</protein>
<dbReference type="Proteomes" id="UP000663834">
    <property type="component" value="Unassembled WGS sequence"/>
</dbReference>
<evidence type="ECO:0000256" key="1">
    <source>
        <dbReference type="PROSITE-ProRule" id="PRU00708"/>
    </source>
</evidence>
<gene>
    <name evidence="3" type="ORF">GIL414_LOCUS86573</name>
    <name evidence="2" type="ORF">KQP761_LOCUS22002</name>
</gene>
<dbReference type="Pfam" id="PF13041">
    <property type="entry name" value="PPR_2"/>
    <property type="match status" value="1"/>
</dbReference>